<dbReference type="Pfam" id="PF06289">
    <property type="entry name" value="FlbD"/>
    <property type="match status" value="1"/>
</dbReference>
<comment type="caution">
    <text evidence="1">The sequence shown here is derived from an EMBL/GenBank/DDBJ whole genome shotgun (WGS) entry which is preliminary data.</text>
</comment>
<evidence type="ECO:0000313" key="1">
    <source>
        <dbReference type="EMBL" id="MBE6059779.1"/>
    </source>
</evidence>
<sequence length="71" mass="8389">MIEVNPLNGNKFILNSNHIEKIEEIPETVITLVNGKKYLVKESSKEIVDKVIEFRRKYWANVRLEESNEEE</sequence>
<accession>A0A927W7I4</accession>
<dbReference type="EMBL" id="SVCM01000073">
    <property type="protein sequence ID" value="MBE6059779.1"/>
    <property type="molecule type" value="Genomic_DNA"/>
</dbReference>
<proteinExistence type="predicted"/>
<dbReference type="PANTHER" id="PTHR39185:SF1">
    <property type="entry name" value="SWARMING MOTILITY PROTEIN SWRD"/>
    <property type="match status" value="1"/>
</dbReference>
<reference evidence="1" key="1">
    <citation type="submission" date="2019-04" db="EMBL/GenBank/DDBJ databases">
        <title>Evolution of Biomass-Degrading Anaerobic Consortia Revealed by Metagenomics.</title>
        <authorList>
            <person name="Peng X."/>
        </authorList>
    </citation>
    <scope>NUCLEOTIDE SEQUENCE</scope>
    <source>
        <strain evidence="1">SIG254</strain>
    </source>
</reference>
<name>A0A927W7I4_9CLOT</name>
<dbReference type="PANTHER" id="PTHR39185">
    <property type="entry name" value="SWARMING MOTILITY PROTEIN SWRD"/>
    <property type="match status" value="1"/>
</dbReference>
<gene>
    <name evidence="1" type="ORF">E7215_06355</name>
</gene>
<protein>
    <submittedName>
        <fullName evidence="1">Endoflagellar protein</fullName>
    </submittedName>
</protein>
<evidence type="ECO:0000313" key="2">
    <source>
        <dbReference type="Proteomes" id="UP000768462"/>
    </source>
</evidence>
<dbReference type="AlphaFoldDB" id="A0A927W7I4"/>
<dbReference type="InterPro" id="IPR009384">
    <property type="entry name" value="SwrD-like"/>
</dbReference>
<dbReference type="Proteomes" id="UP000768462">
    <property type="component" value="Unassembled WGS sequence"/>
</dbReference>
<organism evidence="1 2">
    <name type="scientific">Clostridium sulfidigenes</name>
    <dbReference type="NCBI Taxonomy" id="318464"/>
    <lineage>
        <taxon>Bacteria</taxon>
        <taxon>Bacillati</taxon>
        <taxon>Bacillota</taxon>
        <taxon>Clostridia</taxon>
        <taxon>Eubacteriales</taxon>
        <taxon>Clostridiaceae</taxon>
        <taxon>Clostridium</taxon>
    </lineage>
</organism>